<evidence type="ECO:0000313" key="2">
    <source>
        <dbReference type="EMBL" id="QUH30420.1"/>
    </source>
</evidence>
<keyword evidence="1" id="KW-0472">Membrane</keyword>
<reference evidence="2 3" key="1">
    <citation type="submission" date="2020-07" db="EMBL/GenBank/DDBJ databases">
        <title>Vallitalea guaymasensis genome.</title>
        <authorList>
            <person name="Postec A."/>
        </authorList>
    </citation>
    <scope>NUCLEOTIDE SEQUENCE [LARGE SCALE GENOMIC DNA]</scope>
    <source>
        <strain evidence="2 3">Ra1766G1</strain>
    </source>
</reference>
<sequence length="144" mass="17225">MRFTQISLKRKVIIGIALTILLISIVFIYNSIKKIKHERFVNAFENNMAKIMVSIDIYDIKNTLLTNNNKEIMIKVKKIIEDTKLSKSQKDSFSYISRKKEYQLMDKIFAKVSDWDNLTRFEKNRIVDHIIGQRIMYKEYLRNK</sequence>
<evidence type="ECO:0000313" key="3">
    <source>
        <dbReference type="Proteomes" id="UP000677305"/>
    </source>
</evidence>
<dbReference type="RefSeq" id="WP_212690586.1">
    <property type="nucleotide sequence ID" value="NZ_CP058561.1"/>
</dbReference>
<protein>
    <submittedName>
        <fullName evidence="2">Uncharacterized protein</fullName>
    </submittedName>
</protein>
<keyword evidence="1" id="KW-1133">Transmembrane helix</keyword>
<accession>A0A8J8MCZ8</accession>
<dbReference type="EMBL" id="CP058561">
    <property type="protein sequence ID" value="QUH30420.1"/>
    <property type="molecule type" value="Genomic_DNA"/>
</dbReference>
<evidence type="ECO:0000256" key="1">
    <source>
        <dbReference type="SAM" id="Phobius"/>
    </source>
</evidence>
<name>A0A8J8MCZ8_9FIRM</name>
<keyword evidence="3" id="KW-1185">Reference proteome</keyword>
<proteinExistence type="predicted"/>
<dbReference type="AlphaFoldDB" id="A0A8J8MCZ8"/>
<gene>
    <name evidence="2" type="ORF">HYG85_16500</name>
</gene>
<dbReference type="KEGG" id="vgu:HYG85_16500"/>
<organism evidence="2 3">
    <name type="scientific">Vallitalea guaymasensis</name>
    <dbReference type="NCBI Taxonomy" id="1185412"/>
    <lineage>
        <taxon>Bacteria</taxon>
        <taxon>Bacillati</taxon>
        <taxon>Bacillota</taxon>
        <taxon>Clostridia</taxon>
        <taxon>Lachnospirales</taxon>
        <taxon>Vallitaleaceae</taxon>
        <taxon>Vallitalea</taxon>
    </lineage>
</organism>
<feature type="transmembrane region" description="Helical" evidence="1">
    <location>
        <begin position="12"/>
        <end position="32"/>
    </location>
</feature>
<dbReference type="Proteomes" id="UP000677305">
    <property type="component" value="Chromosome"/>
</dbReference>
<keyword evidence="1" id="KW-0812">Transmembrane</keyword>